<evidence type="ECO:0000256" key="3">
    <source>
        <dbReference type="SAM" id="MobiDB-lite"/>
    </source>
</evidence>
<feature type="domain" description="RRM" evidence="4">
    <location>
        <begin position="5"/>
        <end position="70"/>
    </location>
</feature>
<dbReference type="FunFam" id="3.30.70.330:FF:000472">
    <property type="entry name" value="Cold inducible RNA binding protein a"/>
    <property type="match status" value="1"/>
</dbReference>
<dbReference type="PANTHER" id="PTHR48034">
    <property type="entry name" value="TRANSFORMER-2 SEX-DETERMINING PROTEIN-RELATED"/>
    <property type="match status" value="1"/>
</dbReference>
<organism evidence="5 6">
    <name type="scientific">Danionella cerebrum</name>
    <dbReference type="NCBI Taxonomy" id="2873325"/>
    <lineage>
        <taxon>Eukaryota</taxon>
        <taxon>Metazoa</taxon>
        <taxon>Chordata</taxon>
        <taxon>Craniata</taxon>
        <taxon>Vertebrata</taxon>
        <taxon>Euteleostomi</taxon>
        <taxon>Actinopterygii</taxon>
        <taxon>Neopterygii</taxon>
        <taxon>Teleostei</taxon>
        <taxon>Ostariophysi</taxon>
        <taxon>Cypriniformes</taxon>
        <taxon>Danionidae</taxon>
        <taxon>Danioninae</taxon>
        <taxon>Danionella</taxon>
    </lineage>
</organism>
<dbReference type="PROSITE" id="PS50102">
    <property type="entry name" value="RRM"/>
    <property type="match status" value="1"/>
</dbReference>
<feature type="region of interest" description="Disordered" evidence="3">
    <location>
        <begin position="173"/>
        <end position="208"/>
    </location>
</feature>
<accession>A0A553REV0</accession>
<dbReference type="OrthoDB" id="439808at2759"/>
<dbReference type="Gene3D" id="3.30.70.330">
    <property type="match status" value="1"/>
</dbReference>
<gene>
    <name evidence="5" type="ORF">DNTS_012309</name>
</gene>
<evidence type="ECO:0000256" key="2">
    <source>
        <dbReference type="PROSITE-ProRule" id="PRU00176"/>
    </source>
</evidence>
<feature type="compositionally biased region" description="Low complexity" evidence="3">
    <location>
        <begin position="173"/>
        <end position="189"/>
    </location>
</feature>
<dbReference type="InterPro" id="IPR012677">
    <property type="entry name" value="Nucleotide-bd_a/b_plait_sf"/>
</dbReference>
<sequence length="208" mass="22304">MSDEGKLFVGGLSFDTTEQSLEDAFSKYGVITNVHVARNRETNRSRGFGFVTFENPDDAKDAMEGMNGKEGFGLPDCSLLCSLWTAEPSVWTRLGKVVAEEEEVVEEDPTEEVEEEVVEVDSSEVGEVVVEEAVEDMVVTEAMVVTEDMEEVEGMVETGAMEVAVEDTEVEAVEGTTETGAPATEAAPTISSETAHPEAALIPLVSSA</sequence>
<dbReference type="InterPro" id="IPR035979">
    <property type="entry name" value="RBD_domain_sf"/>
</dbReference>
<dbReference type="Pfam" id="PF00076">
    <property type="entry name" value="RRM_1"/>
    <property type="match status" value="1"/>
</dbReference>
<dbReference type="InterPro" id="IPR000504">
    <property type="entry name" value="RRM_dom"/>
</dbReference>
<reference evidence="5 6" key="1">
    <citation type="journal article" date="2019" name="Sci. Data">
        <title>Hybrid genome assembly and annotation of Danionella translucida.</title>
        <authorList>
            <person name="Kadobianskyi M."/>
            <person name="Schulze L."/>
            <person name="Schuelke M."/>
            <person name="Judkewitz B."/>
        </authorList>
    </citation>
    <scope>NUCLEOTIDE SEQUENCE [LARGE SCALE GENOMIC DNA]</scope>
    <source>
        <strain evidence="5 6">Bolton</strain>
    </source>
</reference>
<dbReference type="GO" id="GO:0003723">
    <property type="term" value="F:RNA binding"/>
    <property type="evidence" value="ECO:0007669"/>
    <property type="project" value="UniProtKB-UniRule"/>
</dbReference>
<dbReference type="Proteomes" id="UP000316079">
    <property type="component" value="Unassembled WGS sequence"/>
</dbReference>
<keyword evidence="1 2" id="KW-0694">RNA-binding</keyword>
<evidence type="ECO:0000313" key="5">
    <source>
        <dbReference type="EMBL" id="TRZ00677.1"/>
    </source>
</evidence>
<dbReference type="InterPro" id="IPR050441">
    <property type="entry name" value="RBM"/>
</dbReference>
<proteinExistence type="predicted"/>
<evidence type="ECO:0000259" key="4">
    <source>
        <dbReference type="PROSITE" id="PS50102"/>
    </source>
</evidence>
<name>A0A553REV0_9TELE</name>
<evidence type="ECO:0000313" key="6">
    <source>
        <dbReference type="Proteomes" id="UP000316079"/>
    </source>
</evidence>
<keyword evidence="6" id="KW-1185">Reference proteome</keyword>
<comment type="caution">
    <text evidence="5">The sequence shown here is derived from an EMBL/GenBank/DDBJ whole genome shotgun (WGS) entry which is preliminary data.</text>
</comment>
<dbReference type="SMART" id="SM00360">
    <property type="entry name" value="RRM"/>
    <property type="match status" value="1"/>
</dbReference>
<dbReference type="SUPFAM" id="SSF54928">
    <property type="entry name" value="RNA-binding domain, RBD"/>
    <property type="match status" value="1"/>
</dbReference>
<dbReference type="EMBL" id="SRMA01024300">
    <property type="protein sequence ID" value="TRZ00677.1"/>
    <property type="molecule type" value="Genomic_DNA"/>
</dbReference>
<protein>
    <recommendedName>
        <fullName evidence="4">RRM domain-containing protein</fullName>
    </recommendedName>
</protein>
<evidence type="ECO:0000256" key="1">
    <source>
        <dbReference type="ARBA" id="ARBA00022884"/>
    </source>
</evidence>
<dbReference type="AlphaFoldDB" id="A0A553REV0"/>